<dbReference type="PANTHER" id="PTHR44586:SF23">
    <property type="entry name" value="F-BOX DOMAIN-CONTAINING PROTEIN"/>
    <property type="match status" value="1"/>
</dbReference>
<dbReference type="Pfam" id="PF03478">
    <property type="entry name" value="Beta-prop_KIB1-4"/>
    <property type="match status" value="1"/>
</dbReference>
<dbReference type="Pfam" id="PF12937">
    <property type="entry name" value="F-box-like"/>
    <property type="match status" value="1"/>
</dbReference>
<reference evidence="3" key="1">
    <citation type="submission" date="2014-09" db="EMBL/GenBank/DDBJ databases">
        <authorList>
            <person name="Magalhaes I.L.F."/>
            <person name="Oliveira U."/>
            <person name="Santos F.R."/>
            <person name="Vidigal T.H.D.A."/>
            <person name="Brescovit A.D."/>
            <person name="Santos A.J."/>
        </authorList>
    </citation>
    <scope>NUCLEOTIDE SEQUENCE</scope>
    <source>
        <tissue evidence="3">Shoot tissue taken approximately 20 cm above the soil surface</tissue>
    </source>
</reference>
<protein>
    <recommendedName>
        <fullName evidence="4">DUF295 domain-containing protein</fullName>
    </recommendedName>
</protein>
<evidence type="ECO:0008006" key="4">
    <source>
        <dbReference type="Google" id="ProtNLM"/>
    </source>
</evidence>
<dbReference type="Gene3D" id="1.20.1280.50">
    <property type="match status" value="1"/>
</dbReference>
<accession>A0A0A9F6W7</accession>
<organism evidence="3">
    <name type="scientific">Arundo donax</name>
    <name type="common">Giant reed</name>
    <name type="synonym">Donax arundinaceus</name>
    <dbReference type="NCBI Taxonomy" id="35708"/>
    <lineage>
        <taxon>Eukaryota</taxon>
        <taxon>Viridiplantae</taxon>
        <taxon>Streptophyta</taxon>
        <taxon>Embryophyta</taxon>
        <taxon>Tracheophyta</taxon>
        <taxon>Spermatophyta</taxon>
        <taxon>Magnoliopsida</taxon>
        <taxon>Liliopsida</taxon>
        <taxon>Poales</taxon>
        <taxon>Poaceae</taxon>
        <taxon>PACMAD clade</taxon>
        <taxon>Arundinoideae</taxon>
        <taxon>Arundineae</taxon>
        <taxon>Arundo</taxon>
    </lineage>
</organism>
<dbReference type="AlphaFoldDB" id="A0A0A9F6W7"/>
<evidence type="ECO:0000313" key="3">
    <source>
        <dbReference type="EMBL" id="JAE08072.1"/>
    </source>
</evidence>
<dbReference type="InterPro" id="IPR036047">
    <property type="entry name" value="F-box-like_dom_sf"/>
</dbReference>
<dbReference type="SUPFAM" id="SSF81383">
    <property type="entry name" value="F-box domain"/>
    <property type="match status" value="1"/>
</dbReference>
<sequence>MAAGGGGDGLDTAEVPDWSRLPSDPLLVVMAALDPPDLVRSGAVCSSWRAAYDAVRRLRIPTAESGPCLFYPRAADDPDTATVYSPCSGASFRVRLPDPPLRRRSLHGSAHGWLVAADEVSDLHLVNPLTGAQLALPPVSTLHHTEAASDEQGDLIYHLREFEDAVRDPANRPKPVKHAASDLRHYMYFKVVLSCSPCARSDCIILLLHMPDCQLSFALLGDKSWTRIGGDEDYNGDDELWDYGYRDAVYRNEDSLFYVLGYHGDIITLDLNGPSPVVKKILKDLPSDEFTMKYLVMAPWGDFLQVWRLTESQSSATPVQFPEGNDPDLRNPYHETHAIQLYKVDIDNQELMRITSLGDYALFLGLNSTMIISTKDFPLLRADCAYLAHDEYFDISRHIYGQKEICIWNFRSGTLEDVDNVQPWRNWPVPMWIRPSLD</sequence>
<name>A0A0A9F6W7_ARUDO</name>
<evidence type="ECO:0000259" key="1">
    <source>
        <dbReference type="Pfam" id="PF03478"/>
    </source>
</evidence>
<reference evidence="3" key="2">
    <citation type="journal article" date="2015" name="Data Brief">
        <title>Shoot transcriptome of the giant reed, Arundo donax.</title>
        <authorList>
            <person name="Barrero R.A."/>
            <person name="Guerrero F.D."/>
            <person name="Moolhuijzen P."/>
            <person name="Goolsby J.A."/>
            <person name="Tidwell J."/>
            <person name="Bellgard S.E."/>
            <person name="Bellgard M.I."/>
        </authorList>
    </citation>
    <scope>NUCLEOTIDE SEQUENCE</scope>
    <source>
        <tissue evidence="3">Shoot tissue taken approximately 20 cm above the soil surface</tissue>
    </source>
</reference>
<dbReference type="EMBL" id="GBRH01189824">
    <property type="protein sequence ID" value="JAE08072.1"/>
    <property type="molecule type" value="Transcribed_RNA"/>
</dbReference>
<dbReference type="CDD" id="cd09917">
    <property type="entry name" value="F-box_SF"/>
    <property type="match status" value="1"/>
</dbReference>
<dbReference type="InterPro" id="IPR005174">
    <property type="entry name" value="KIB1-4_b-propeller"/>
</dbReference>
<feature type="domain" description="F-box" evidence="2">
    <location>
        <begin position="18"/>
        <end position="51"/>
    </location>
</feature>
<feature type="domain" description="KIB1-4 beta-propeller" evidence="1">
    <location>
        <begin position="84"/>
        <end position="409"/>
    </location>
</feature>
<proteinExistence type="predicted"/>
<evidence type="ECO:0000259" key="2">
    <source>
        <dbReference type="Pfam" id="PF12937"/>
    </source>
</evidence>
<dbReference type="PANTHER" id="PTHR44586">
    <property type="entry name" value="F-BOX DOMAIN CONTAINING PROTEIN, EXPRESSED"/>
    <property type="match status" value="1"/>
</dbReference>
<dbReference type="InterPro" id="IPR001810">
    <property type="entry name" value="F-box_dom"/>
</dbReference>